<dbReference type="NCBIfam" id="TIGR01380">
    <property type="entry name" value="glut_syn"/>
    <property type="match status" value="1"/>
</dbReference>
<dbReference type="GO" id="GO:0046872">
    <property type="term" value="F:metal ion binding"/>
    <property type="evidence" value="ECO:0007669"/>
    <property type="project" value="UniProtKB-KW"/>
</dbReference>
<dbReference type="GO" id="GO:0005737">
    <property type="term" value="C:cytoplasm"/>
    <property type="evidence" value="ECO:0007669"/>
    <property type="project" value="TreeGrafter"/>
</dbReference>
<comment type="pathway">
    <text evidence="10">Sulfur metabolism; glutathione biosynthesis; glutathione from L-cysteine and L-glutamate: step 2/2.</text>
</comment>
<reference evidence="12 13" key="1">
    <citation type="submission" date="2014-09" db="EMBL/GenBank/DDBJ databases">
        <authorList>
            <person name="Loux Valentin"/>
            <person name="Dugat Thibaut"/>
        </authorList>
    </citation>
    <scope>NUCLEOTIDE SEQUENCE [LARGE SCALE GENOMIC DNA]</scope>
    <source>
        <strain evidence="12 13">BOV-10_179</strain>
    </source>
</reference>
<keyword evidence="5" id="KW-0479">Metal-binding</keyword>
<keyword evidence="6 10" id="KW-0547">Nucleotide-binding</keyword>
<comment type="catalytic activity">
    <reaction evidence="10">
        <text>gamma-L-glutamyl-L-cysteine + glycine + ATP = glutathione + ADP + phosphate + H(+)</text>
        <dbReference type="Rhea" id="RHEA:13557"/>
        <dbReference type="ChEBI" id="CHEBI:15378"/>
        <dbReference type="ChEBI" id="CHEBI:30616"/>
        <dbReference type="ChEBI" id="CHEBI:43474"/>
        <dbReference type="ChEBI" id="CHEBI:57305"/>
        <dbReference type="ChEBI" id="CHEBI:57925"/>
        <dbReference type="ChEBI" id="CHEBI:58173"/>
        <dbReference type="ChEBI" id="CHEBI:456216"/>
        <dbReference type="EC" id="6.3.2.3"/>
    </reaction>
</comment>
<evidence type="ECO:0000256" key="9">
    <source>
        <dbReference type="ARBA" id="ARBA00023211"/>
    </source>
</evidence>
<evidence type="ECO:0000256" key="6">
    <source>
        <dbReference type="ARBA" id="ARBA00022741"/>
    </source>
</evidence>
<dbReference type="SUPFAM" id="SSF52440">
    <property type="entry name" value="PreATP-grasp domain"/>
    <property type="match status" value="1"/>
</dbReference>
<evidence type="ECO:0000256" key="5">
    <source>
        <dbReference type="ARBA" id="ARBA00022723"/>
    </source>
</evidence>
<dbReference type="AlphaFoldDB" id="A0A098EF67"/>
<evidence type="ECO:0000256" key="7">
    <source>
        <dbReference type="ARBA" id="ARBA00022840"/>
    </source>
</evidence>
<dbReference type="InterPro" id="IPR011761">
    <property type="entry name" value="ATP-grasp"/>
</dbReference>
<evidence type="ECO:0000256" key="3">
    <source>
        <dbReference type="ARBA" id="ARBA00022598"/>
    </source>
</evidence>
<dbReference type="PANTHER" id="PTHR21621:SF4">
    <property type="entry name" value="GLUTATHIONE SYNTHETASE"/>
    <property type="match status" value="1"/>
</dbReference>
<keyword evidence="7 10" id="KW-0067">ATP-binding</keyword>
<evidence type="ECO:0000256" key="8">
    <source>
        <dbReference type="ARBA" id="ARBA00022842"/>
    </source>
</evidence>
<evidence type="ECO:0000256" key="10">
    <source>
        <dbReference type="HAMAP-Rule" id="MF_00162"/>
    </source>
</evidence>
<dbReference type="SUPFAM" id="SSF56059">
    <property type="entry name" value="Glutathione synthetase ATP-binding domain-like"/>
    <property type="match status" value="1"/>
</dbReference>
<dbReference type="UniPathway" id="UPA00142">
    <property type="reaction ID" value="UER00210"/>
</dbReference>
<keyword evidence="3 10" id="KW-0436">Ligase</keyword>
<dbReference type="Pfam" id="PF02955">
    <property type="entry name" value="GSH-S_ATP"/>
    <property type="match status" value="1"/>
</dbReference>
<protein>
    <recommendedName>
        <fullName evidence="10">Glutathione synthetase</fullName>
        <ecNumber evidence="10">6.3.2.3</ecNumber>
    </recommendedName>
    <alternativeName>
        <fullName evidence="10">GSH synthetase</fullName>
        <shortName evidence="10">GSH-S</shortName>
        <shortName evidence="10">GSHase</shortName>
    </alternativeName>
    <alternativeName>
        <fullName evidence="10">Glutathione synthase</fullName>
    </alternativeName>
</protein>
<dbReference type="Pfam" id="PF02951">
    <property type="entry name" value="GSH-S_N"/>
    <property type="match status" value="1"/>
</dbReference>
<comment type="similarity">
    <text evidence="10">Belongs to the prokaryotic GSH synthase family.</text>
</comment>
<dbReference type="GO" id="GO:0005524">
    <property type="term" value="F:ATP binding"/>
    <property type="evidence" value="ECO:0007669"/>
    <property type="project" value="UniProtKB-UniRule"/>
</dbReference>
<dbReference type="Gene3D" id="3.30.470.20">
    <property type="entry name" value="ATP-grasp fold, B domain"/>
    <property type="match status" value="1"/>
</dbReference>
<sequence length="306" mass="34315">MLLKVAFQMDADVVVGKDLTVQFIQESKRRGHDVFFYQPRDLSFSRGEVVATAYSVDIGENSLHLRDRVRLSLEGLDILFIRQNPPFDMRYITNTYLLERLAGVLFVNDPKAIRDFPEKLLPLSFPEFIPPTLITESVQEACEFYREYGDVVIKPLYSFGGDGVIRICGNVDIAVIFDVMVARYGTQVVIQQIIPSVEDDKRVVLLNGELIGAIKRRVISSGEIRTNLRVGAVPEMTELSERDREICRVVGDKLTAAGIIFAGIDILGGCLLEVNVTSPCGILEINQVYGTTLEKECWDQFEGMLA</sequence>
<evidence type="ECO:0000256" key="2">
    <source>
        <dbReference type="ARBA" id="ARBA00001946"/>
    </source>
</evidence>
<name>A0A098EF67_ANAPH</name>
<dbReference type="InterPro" id="IPR006284">
    <property type="entry name" value="Glut_synth_pro"/>
</dbReference>
<dbReference type="Gene3D" id="3.30.1490.20">
    <property type="entry name" value="ATP-grasp fold, A domain"/>
    <property type="match status" value="1"/>
</dbReference>
<dbReference type="InterPro" id="IPR004215">
    <property type="entry name" value="GSHS_N"/>
</dbReference>
<evidence type="ECO:0000256" key="1">
    <source>
        <dbReference type="ARBA" id="ARBA00001936"/>
    </source>
</evidence>
<comment type="cofactor">
    <cofactor evidence="2">
        <name>Mg(2+)</name>
        <dbReference type="ChEBI" id="CHEBI:18420"/>
    </cofactor>
</comment>
<evidence type="ECO:0000259" key="11">
    <source>
        <dbReference type="PROSITE" id="PS50975"/>
    </source>
</evidence>
<dbReference type="PANTHER" id="PTHR21621">
    <property type="entry name" value="RIBOSOMAL PROTEIN S6 MODIFICATION PROTEIN"/>
    <property type="match status" value="1"/>
</dbReference>
<dbReference type="InterPro" id="IPR004218">
    <property type="entry name" value="GSHS_ATP-bd"/>
</dbReference>
<gene>
    <name evidence="10 12" type="primary">gshB</name>
    <name evidence="12" type="ORF">ANAPHAGO_00636</name>
</gene>
<evidence type="ECO:0000313" key="12">
    <source>
        <dbReference type="EMBL" id="CEG20452.1"/>
    </source>
</evidence>
<proteinExistence type="inferred from homology"/>
<dbReference type="HAMAP" id="MF_00162">
    <property type="entry name" value="GSH_S"/>
    <property type="match status" value="1"/>
</dbReference>
<dbReference type="Proteomes" id="UP000055047">
    <property type="component" value="Unassembled WGS sequence"/>
</dbReference>
<dbReference type="EC" id="6.3.2.3" evidence="10"/>
<evidence type="ECO:0000313" key="13">
    <source>
        <dbReference type="Proteomes" id="UP000055047"/>
    </source>
</evidence>
<organism evidence="12 13">
    <name type="scientific">Anaplasma phagocytophilum</name>
    <name type="common">Ehrlichia phagocytophila</name>
    <dbReference type="NCBI Taxonomy" id="948"/>
    <lineage>
        <taxon>Bacteria</taxon>
        <taxon>Pseudomonadati</taxon>
        <taxon>Pseudomonadota</taxon>
        <taxon>Alphaproteobacteria</taxon>
        <taxon>Rickettsiales</taxon>
        <taxon>Anaplasmataceae</taxon>
        <taxon>Anaplasma</taxon>
        <taxon>phagocytophilum group</taxon>
    </lineage>
</organism>
<dbReference type="InterPro" id="IPR016185">
    <property type="entry name" value="PreATP-grasp_dom_sf"/>
</dbReference>
<comment type="cofactor">
    <cofactor evidence="1">
        <name>Mn(2+)</name>
        <dbReference type="ChEBI" id="CHEBI:29035"/>
    </cofactor>
</comment>
<accession>A0A098EF67</accession>
<keyword evidence="9" id="KW-0464">Manganese</keyword>
<dbReference type="InterPro" id="IPR013815">
    <property type="entry name" value="ATP_grasp_subdomain_1"/>
</dbReference>
<dbReference type="Gene3D" id="3.40.50.20">
    <property type="match status" value="1"/>
</dbReference>
<keyword evidence="8" id="KW-0460">Magnesium</keyword>
<keyword evidence="4 10" id="KW-0317">Glutathione biosynthesis</keyword>
<dbReference type="EMBL" id="CCXQ01000014">
    <property type="protein sequence ID" value="CEG20452.1"/>
    <property type="molecule type" value="Genomic_DNA"/>
</dbReference>
<feature type="domain" description="ATP-grasp" evidence="11">
    <location>
        <begin position="119"/>
        <end position="302"/>
    </location>
</feature>
<dbReference type="NCBIfam" id="NF003573">
    <property type="entry name" value="PRK05246.1"/>
    <property type="match status" value="1"/>
</dbReference>
<dbReference type="PROSITE" id="PS50975">
    <property type="entry name" value="ATP_GRASP"/>
    <property type="match status" value="1"/>
</dbReference>
<dbReference type="GO" id="GO:0004363">
    <property type="term" value="F:glutathione synthase activity"/>
    <property type="evidence" value="ECO:0007669"/>
    <property type="project" value="UniProtKB-UniRule"/>
</dbReference>
<evidence type="ECO:0000256" key="4">
    <source>
        <dbReference type="ARBA" id="ARBA00022684"/>
    </source>
</evidence>